<organism evidence="2 3">
    <name type="scientific">Psylliodes chrysocephalus</name>
    <dbReference type="NCBI Taxonomy" id="3402493"/>
    <lineage>
        <taxon>Eukaryota</taxon>
        <taxon>Metazoa</taxon>
        <taxon>Ecdysozoa</taxon>
        <taxon>Arthropoda</taxon>
        <taxon>Hexapoda</taxon>
        <taxon>Insecta</taxon>
        <taxon>Pterygota</taxon>
        <taxon>Neoptera</taxon>
        <taxon>Endopterygota</taxon>
        <taxon>Coleoptera</taxon>
        <taxon>Polyphaga</taxon>
        <taxon>Cucujiformia</taxon>
        <taxon>Chrysomeloidea</taxon>
        <taxon>Chrysomelidae</taxon>
        <taxon>Galerucinae</taxon>
        <taxon>Alticini</taxon>
        <taxon>Psylliodes</taxon>
    </lineage>
</organism>
<name>A0A9P0CXI8_9CUCU</name>
<reference evidence="2" key="1">
    <citation type="submission" date="2022-01" db="EMBL/GenBank/DDBJ databases">
        <authorList>
            <person name="King R."/>
        </authorList>
    </citation>
    <scope>NUCLEOTIDE SEQUENCE</scope>
</reference>
<dbReference type="OrthoDB" id="10065911at2759"/>
<protein>
    <submittedName>
        <fullName evidence="2">Uncharacterized protein</fullName>
    </submittedName>
</protein>
<feature type="region of interest" description="Disordered" evidence="1">
    <location>
        <begin position="1"/>
        <end position="20"/>
    </location>
</feature>
<dbReference type="EMBL" id="OV651815">
    <property type="protein sequence ID" value="CAH1108043.1"/>
    <property type="molecule type" value="Genomic_DNA"/>
</dbReference>
<dbReference type="Proteomes" id="UP001153636">
    <property type="component" value="Chromosome 3"/>
</dbReference>
<dbReference type="PANTHER" id="PTHR10773:SF19">
    <property type="match status" value="1"/>
</dbReference>
<sequence>MENAVASGSGAQTQCAPERKLNKTPKASIIKMAKVKGEEYINHRGKLIEKCTIGKNCRAEEKQRSTDYPDTLINLIKDHIKSFKPRQSHYSRRKNPLRFCLPEGLTIKDMHSMFQSEYLINIHYKIYYKIFTTNFNLKFGFPRSDTCSQCHSFQQKLSSPEISDAEKVQITMVKELH</sequence>
<keyword evidence="3" id="KW-1185">Reference proteome</keyword>
<evidence type="ECO:0000313" key="3">
    <source>
        <dbReference type="Proteomes" id="UP001153636"/>
    </source>
</evidence>
<accession>A0A9P0CXI8</accession>
<evidence type="ECO:0000256" key="1">
    <source>
        <dbReference type="SAM" id="MobiDB-lite"/>
    </source>
</evidence>
<proteinExistence type="predicted"/>
<dbReference type="AlphaFoldDB" id="A0A9P0CXI8"/>
<gene>
    <name evidence="2" type="ORF">PSYICH_LOCUS8584</name>
</gene>
<dbReference type="PANTHER" id="PTHR10773">
    <property type="entry name" value="DNA-DIRECTED RNA POLYMERASES I, II, AND III SUBUNIT RPABC2"/>
    <property type="match status" value="1"/>
</dbReference>
<evidence type="ECO:0000313" key="2">
    <source>
        <dbReference type="EMBL" id="CAH1108043.1"/>
    </source>
</evidence>